<dbReference type="Gene3D" id="2.60.200.20">
    <property type="match status" value="1"/>
</dbReference>
<accession>A0A7J6MT85</accession>
<organism evidence="2 3">
    <name type="scientific">Perkinsus chesapeaki</name>
    <name type="common">Clam parasite</name>
    <name type="synonym">Perkinsus andrewsi</name>
    <dbReference type="NCBI Taxonomy" id="330153"/>
    <lineage>
        <taxon>Eukaryota</taxon>
        <taxon>Sar</taxon>
        <taxon>Alveolata</taxon>
        <taxon>Perkinsozoa</taxon>
        <taxon>Perkinsea</taxon>
        <taxon>Perkinsida</taxon>
        <taxon>Perkinsidae</taxon>
        <taxon>Perkinsus</taxon>
    </lineage>
</organism>
<dbReference type="OrthoDB" id="10505412at2759"/>
<protein>
    <recommendedName>
        <fullName evidence="1">FHA domain-containing protein</fullName>
    </recommendedName>
</protein>
<comment type="caution">
    <text evidence="2">The sequence shown here is derived from an EMBL/GenBank/DDBJ whole genome shotgun (WGS) entry which is preliminary data.</text>
</comment>
<dbReference type="Proteomes" id="UP000591131">
    <property type="component" value="Unassembled WGS sequence"/>
</dbReference>
<evidence type="ECO:0000313" key="2">
    <source>
        <dbReference type="EMBL" id="KAF4674799.1"/>
    </source>
</evidence>
<dbReference type="SMART" id="SM00240">
    <property type="entry name" value="FHA"/>
    <property type="match status" value="1"/>
</dbReference>
<sequence>MVVNVSERDRATDKAHQLEAPLAAPLLEIRGCGEVTFPVGVVRPRVPAQFLDASGDLTDCSLQHDLIGLMIRIETTGERLKVWNSSLISIESLDELSTSDENNTTRAKAVASMNFKAEGQQSKTPSVRSPLQVIFNTVKERNTFIVGMEVILSWYKGNLNGGHELRDAEAFGKGESFPMIDDAESVDSRYDISAVDMLDPIPSNPVPYILRNISNPSECHRLREVTFIGRSVSRLRPGVDLVVKGADVSRIQCRVEVWSTEEIHGMTYKVFVFDEGSYSGTLVDGVRLRREKGRRLLPGSFLRLGDTELWVLEYNSSGLTRSKRKSKKVWEDNCQDRTYHDGKISTRYFTVDDMCVVQDLQRCISTSAVEEWMKESIFCPTWGLPPAEAGRMRLKSMRILDEQRDLGNCLSQRIVVRKKDTDGTALFE</sequence>
<dbReference type="Pfam" id="PF00498">
    <property type="entry name" value="FHA"/>
    <property type="match status" value="1"/>
</dbReference>
<reference evidence="2 3" key="1">
    <citation type="submission" date="2020-04" db="EMBL/GenBank/DDBJ databases">
        <title>Perkinsus chesapeaki whole genome sequence.</title>
        <authorList>
            <person name="Bogema D.R."/>
        </authorList>
    </citation>
    <scope>NUCLEOTIDE SEQUENCE [LARGE SCALE GENOMIC DNA]</scope>
    <source>
        <strain evidence="2">ATCC PRA-425</strain>
    </source>
</reference>
<evidence type="ECO:0000313" key="3">
    <source>
        <dbReference type="Proteomes" id="UP000591131"/>
    </source>
</evidence>
<gene>
    <name evidence="2" type="ORF">FOL47_008677</name>
</gene>
<dbReference type="InterPro" id="IPR000253">
    <property type="entry name" value="FHA_dom"/>
</dbReference>
<dbReference type="CDD" id="cd00060">
    <property type="entry name" value="FHA"/>
    <property type="match status" value="1"/>
</dbReference>
<dbReference type="InterPro" id="IPR008984">
    <property type="entry name" value="SMAD_FHA_dom_sf"/>
</dbReference>
<name>A0A7J6MT85_PERCH</name>
<dbReference type="PROSITE" id="PS50006">
    <property type="entry name" value="FHA_DOMAIN"/>
    <property type="match status" value="1"/>
</dbReference>
<keyword evidence="3" id="KW-1185">Reference proteome</keyword>
<proteinExistence type="predicted"/>
<feature type="domain" description="FHA" evidence="1">
    <location>
        <begin position="226"/>
        <end position="288"/>
    </location>
</feature>
<evidence type="ECO:0000259" key="1">
    <source>
        <dbReference type="PROSITE" id="PS50006"/>
    </source>
</evidence>
<dbReference type="SUPFAM" id="SSF49879">
    <property type="entry name" value="SMAD/FHA domain"/>
    <property type="match status" value="1"/>
</dbReference>
<dbReference type="AlphaFoldDB" id="A0A7J6MT85"/>
<dbReference type="EMBL" id="JAAPAO010000057">
    <property type="protein sequence ID" value="KAF4674799.1"/>
    <property type="molecule type" value="Genomic_DNA"/>
</dbReference>